<feature type="transmembrane region" description="Helical" evidence="2">
    <location>
        <begin position="188"/>
        <end position="209"/>
    </location>
</feature>
<dbReference type="AlphaFoldDB" id="A0A1V4ABV4"/>
<dbReference type="EMBL" id="MVFC01000006">
    <property type="protein sequence ID" value="OON80769.1"/>
    <property type="molecule type" value="Genomic_DNA"/>
</dbReference>
<evidence type="ECO:0000313" key="3">
    <source>
        <dbReference type="EMBL" id="OON80769.1"/>
    </source>
</evidence>
<organism evidence="3 4">
    <name type="scientific">Streptomyces tsukubensis</name>
    <dbReference type="NCBI Taxonomy" id="83656"/>
    <lineage>
        <taxon>Bacteria</taxon>
        <taxon>Bacillati</taxon>
        <taxon>Actinomycetota</taxon>
        <taxon>Actinomycetes</taxon>
        <taxon>Kitasatosporales</taxon>
        <taxon>Streptomycetaceae</taxon>
        <taxon>Streptomyces</taxon>
    </lineage>
</organism>
<keyword evidence="4" id="KW-1185">Reference proteome</keyword>
<dbReference type="OrthoDB" id="4337793at2"/>
<accession>A0A1V4ABV4</accession>
<feature type="region of interest" description="Disordered" evidence="1">
    <location>
        <begin position="212"/>
        <end position="243"/>
    </location>
</feature>
<dbReference type="Proteomes" id="UP000190539">
    <property type="component" value="Unassembled WGS sequence"/>
</dbReference>
<feature type="region of interest" description="Disordered" evidence="1">
    <location>
        <begin position="92"/>
        <end position="184"/>
    </location>
</feature>
<dbReference type="STRING" id="83656.B1H18_10205"/>
<evidence type="ECO:0000313" key="4">
    <source>
        <dbReference type="Proteomes" id="UP000190539"/>
    </source>
</evidence>
<keyword evidence="2" id="KW-0812">Transmembrane</keyword>
<evidence type="ECO:0000256" key="1">
    <source>
        <dbReference type="SAM" id="MobiDB-lite"/>
    </source>
</evidence>
<gene>
    <name evidence="3" type="ORF">B1H18_10205</name>
</gene>
<feature type="compositionally biased region" description="Polar residues" evidence="1">
    <location>
        <begin position="107"/>
        <end position="116"/>
    </location>
</feature>
<protein>
    <submittedName>
        <fullName evidence="3">Uncharacterized protein</fullName>
    </submittedName>
</protein>
<keyword evidence="2" id="KW-1133">Transmembrane helix</keyword>
<feature type="compositionally biased region" description="Basic residues" evidence="1">
    <location>
        <begin position="169"/>
        <end position="184"/>
    </location>
</feature>
<reference evidence="3 4" key="1">
    <citation type="submission" date="2017-02" db="EMBL/GenBank/DDBJ databases">
        <title>Draft Genome Sequence of Streptomyces tsukubaensis F601, a Producer of the immunosuppressant tacrolimus FK506.</title>
        <authorList>
            <person name="Zong G."/>
            <person name="Zhong C."/>
            <person name="Fu J."/>
            <person name="Qin R."/>
            <person name="Cao G."/>
        </authorList>
    </citation>
    <scope>NUCLEOTIDE SEQUENCE [LARGE SCALE GENOMIC DNA]</scope>
    <source>
        <strain evidence="3 4">F601</strain>
    </source>
</reference>
<comment type="caution">
    <text evidence="3">The sequence shown here is derived from an EMBL/GenBank/DDBJ whole genome shotgun (WGS) entry which is preliminary data.</text>
</comment>
<sequence length="358" mass="36159">MTVAGERERDERGGSGEGGRREGRPVEAPAGDSPSGGTRGPATGAERPDPLMAALAGTPPVGQDATSAAEYEAAAADIALLARHVRSIGDALAQRMPDGAQRMPDGAQQSPDSPQRTPDGVQRAPDGSGRTAAHGGALLAPGDRARAGAGRAGSGRADAARSPEARPGRPSRTRTPRSPRRAATTRHLLRAAAALAAVSAIGGLVWLGAQSAGTGGSSADGDKGAADGKSLPGADAGGGRAAPAREQWIACSRVLAEGTVRTVTETEQAGGQVRVVLDVDRYYRPERSAKGHPTVTVTLGAPAAQELKPGMYAVVRTPARSSEPDEWARDGTARHLSEELRAAQAGAKGLDCTGPSGG</sequence>
<dbReference type="RefSeq" id="WP_077966913.1">
    <property type="nucleotide sequence ID" value="NZ_CP045178.1"/>
</dbReference>
<feature type="compositionally biased region" description="Basic and acidic residues" evidence="1">
    <location>
        <begin position="1"/>
        <end position="25"/>
    </location>
</feature>
<keyword evidence="2" id="KW-0472">Membrane</keyword>
<feature type="compositionally biased region" description="Basic and acidic residues" evidence="1">
    <location>
        <begin position="158"/>
        <end position="167"/>
    </location>
</feature>
<proteinExistence type="predicted"/>
<feature type="region of interest" description="Disordered" evidence="1">
    <location>
        <begin position="1"/>
        <end position="68"/>
    </location>
</feature>
<name>A0A1V4ABV4_9ACTN</name>
<evidence type="ECO:0000256" key="2">
    <source>
        <dbReference type="SAM" id="Phobius"/>
    </source>
</evidence>